<dbReference type="PANTHER" id="PTHR36503">
    <property type="entry name" value="BLR2520 PROTEIN"/>
    <property type="match status" value="1"/>
</dbReference>
<protein>
    <submittedName>
        <fullName evidence="2">Glyoxalase family protein</fullName>
    </submittedName>
</protein>
<dbReference type="PANTHER" id="PTHR36503:SF1">
    <property type="entry name" value="BLR2520 PROTEIN"/>
    <property type="match status" value="1"/>
</dbReference>
<dbReference type="Pfam" id="PF00903">
    <property type="entry name" value="Glyoxalase"/>
    <property type="match status" value="1"/>
</dbReference>
<dbReference type="EMBL" id="ARYK01000001">
    <property type="protein sequence ID" value="KCZ94350.1"/>
    <property type="molecule type" value="Genomic_DNA"/>
</dbReference>
<organism evidence="2 3">
    <name type="scientific">Hyphomonas johnsonii MHS-2</name>
    <dbReference type="NCBI Taxonomy" id="1280950"/>
    <lineage>
        <taxon>Bacteria</taxon>
        <taxon>Pseudomonadati</taxon>
        <taxon>Pseudomonadota</taxon>
        <taxon>Alphaproteobacteria</taxon>
        <taxon>Hyphomonadales</taxon>
        <taxon>Hyphomonadaceae</taxon>
        <taxon>Hyphomonas</taxon>
    </lineage>
</organism>
<dbReference type="SUPFAM" id="SSF54593">
    <property type="entry name" value="Glyoxalase/Bleomycin resistance protein/Dihydroxybiphenyl dioxygenase"/>
    <property type="match status" value="1"/>
</dbReference>
<accession>A0A059FUH1</accession>
<name>A0A059FUH1_9PROT</name>
<gene>
    <name evidence="2" type="ORF">HJO_03210</name>
</gene>
<dbReference type="InterPro" id="IPR004360">
    <property type="entry name" value="Glyas_Fos-R_dOase_dom"/>
</dbReference>
<feature type="domain" description="VOC" evidence="1">
    <location>
        <begin position="8"/>
        <end position="131"/>
    </location>
</feature>
<dbReference type="InterPro" id="IPR037523">
    <property type="entry name" value="VOC_core"/>
</dbReference>
<dbReference type="Proteomes" id="UP000025171">
    <property type="component" value="Unassembled WGS sequence"/>
</dbReference>
<dbReference type="eggNOG" id="COG0346">
    <property type="taxonomic scope" value="Bacteria"/>
</dbReference>
<sequence>MGVLPEQRVSVITIGVSDLDGMIRFYTDVLGFEDRGVKNEVAFFNAGGLVIGLWDEKKLAADAGVAADRAGAFKGFALAYNARSADEVDEIFGRLESAGVRIPKPPHKAYWGGYSGYFADPEGNAWEVAHNPFWPIDEAGRVSVPLAKEQ</sequence>
<dbReference type="OrthoDB" id="9798430at2"/>
<dbReference type="PATRIC" id="fig|1280950.3.peg.654"/>
<reference evidence="2 3" key="1">
    <citation type="journal article" date="2014" name="Antonie Van Leeuwenhoek">
        <title>Hyphomonas beringensis sp. nov. and Hyphomonas chukchiensis sp. nov., isolated from surface seawater of the Bering Sea and Chukchi Sea.</title>
        <authorList>
            <person name="Li C."/>
            <person name="Lai Q."/>
            <person name="Li G."/>
            <person name="Dong C."/>
            <person name="Wang J."/>
            <person name="Liao Y."/>
            <person name="Shao Z."/>
        </authorList>
    </citation>
    <scope>NUCLEOTIDE SEQUENCE [LARGE SCALE GENOMIC DNA]</scope>
    <source>
        <strain evidence="2 3">MHS-2</strain>
    </source>
</reference>
<dbReference type="PROSITE" id="PS51819">
    <property type="entry name" value="VOC"/>
    <property type="match status" value="1"/>
</dbReference>
<proteinExistence type="predicted"/>
<dbReference type="AlphaFoldDB" id="A0A059FUH1"/>
<comment type="caution">
    <text evidence="2">The sequence shown here is derived from an EMBL/GenBank/DDBJ whole genome shotgun (WGS) entry which is preliminary data.</text>
</comment>
<dbReference type="Gene3D" id="3.10.180.10">
    <property type="entry name" value="2,3-Dihydroxybiphenyl 1,2-Dioxygenase, domain 1"/>
    <property type="match status" value="1"/>
</dbReference>
<dbReference type="InterPro" id="IPR029068">
    <property type="entry name" value="Glyas_Bleomycin-R_OHBP_Dase"/>
</dbReference>
<evidence type="ECO:0000313" key="3">
    <source>
        <dbReference type="Proteomes" id="UP000025171"/>
    </source>
</evidence>
<dbReference type="STRING" id="1280950.HJO_03210"/>
<evidence type="ECO:0000313" key="2">
    <source>
        <dbReference type="EMBL" id="KCZ94350.1"/>
    </source>
</evidence>
<dbReference type="RefSeq" id="WP_035613442.1">
    <property type="nucleotide sequence ID" value="NZ_ARYK01000001.1"/>
</dbReference>
<evidence type="ECO:0000259" key="1">
    <source>
        <dbReference type="PROSITE" id="PS51819"/>
    </source>
</evidence>
<keyword evidence="3" id="KW-1185">Reference proteome</keyword>